<dbReference type="GeneID" id="93615586"/>
<organism evidence="2 3">
    <name type="scientific">Rhizopus delemar (strain RA 99-880 / ATCC MYA-4621 / FGSC 9543 / NRRL 43880)</name>
    <name type="common">Mucormycosis agent</name>
    <name type="synonym">Rhizopus arrhizus var. delemar</name>
    <dbReference type="NCBI Taxonomy" id="246409"/>
    <lineage>
        <taxon>Eukaryota</taxon>
        <taxon>Fungi</taxon>
        <taxon>Fungi incertae sedis</taxon>
        <taxon>Mucoromycota</taxon>
        <taxon>Mucoromycotina</taxon>
        <taxon>Mucoromycetes</taxon>
        <taxon>Mucorales</taxon>
        <taxon>Mucorineae</taxon>
        <taxon>Rhizopodaceae</taxon>
        <taxon>Rhizopus</taxon>
    </lineage>
</organism>
<sequence>MINALFRAVMIQHYKQINEEENNKTDTFNNEDEVYELEDDDFLSQINDAKEDNDTNISESENKIDIDMQESDDEEIRMKF</sequence>
<proteinExistence type="predicted"/>
<dbReference type="AlphaFoldDB" id="I1C630"/>
<dbReference type="VEuPathDB" id="FungiDB:RO3G_08615"/>
<dbReference type="RefSeq" id="XP_067519306.1">
    <property type="nucleotide sequence ID" value="XM_067663205.1"/>
</dbReference>
<evidence type="ECO:0000256" key="1">
    <source>
        <dbReference type="SAM" id="MobiDB-lite"/>
    </source>
</evidence>
<protein>
    <submittedName>
        <fullName evidence="2">Uncharacterized protein</fullName>
    </submittedName>
</protein>
<name>I1C630_RHIO9</name>
<dbReference type="InParanoid" id="I1C630"/>
<gene>
    <name evidence="2" type="ORF">RO3G_08615</name>
</gene>
<evidence type="ECO:0000313" key="2">
    <source>
        <dbReference type="EMBL" id="EIE83910.1"/>
    </source>
</evidence>
<keyword evidence="3" id="KW-1185">Reference proteome</keyword>
<accession>I1C630</accession>
<dbReference type="Proteomes" id="UP000009138">
    <property type="component" value="Unassembled WGS sequence"/>
</dbReference>
<feature type="region of interest" description="Disordered" evidence="1">
    <location>
        <begin position="47"/>
        <end position="80"/>
    </location>
</feature>
<evidence type="ECO:0000313" key="3">
    <source>
        <dbReference type="Proteomes" id="UP000009138"/>
    </source>
</evidence>
<reference evidence="2 3" key="1">
    <citation type="journal article" date="2009" name="PLoS Genet.">
        <title>Genomic analysis of the basal lineage fungus Rhizopus oryzae reveals a whole-genome duplication.</title>
        <authorList>
            <person name="Ma L.-J."/>
            <person name="Ibrahim A.S."/>
            <person name="Skory C."/>
            <person name="Grabherr M.G."/>
            <person name="Burger G."/>
            <person name="Butler M."/>
            <person name="Elias M."/>
            <person name="Idnurm A."/>
            <person name="Lang B.F."/>
            <person name="Sone T."/>
            <person name="Abe A."/>
            <person name="Calvo S.E."/>
            <person name="Corrochano L.M."/>
            <person name="Engels R."/>
            <person name="Fu J."/>
            <person name="Hansberg W."/>
            <person name="Kim J.-M."/>
            <person name="Kodira C.D."/>
            <person name="Koehrsen M.J."/>
            <person name="Liu B."/>
            <person name="Miranda-Saavedra D."/>
            <person name="O'Leary S."/>
            <person name="Ortiz-Castellanos L."/>
            <person name="Poulter R."/>
            <person name="Rodriguez-Romero J."/>
            <person name="Ruiz-Herrera J."/>
            <person name="Shen Y.-Q."/>
            <person name="Zeng Q."/>
            <person name="Galagan J."/>
            <person name="Birren B.W."/>
            <person name="Cuomo C.A."/>
            <person name="Wickes B.L."/>
        </authorList>
    </citation>
    <scope>NUCLEOTIDE SEQUENCE [LARGE SCALE GENOMIC DNA]</scope>
    <source>
        <strain evidence="3">RA 99-880 / ATCC MYA-4621 / FGSC 9543 / NRRL 43880</strain>
    </source>
</reference>
<feature type="compositionally biased region" description="Acidic residues" evidence="1">
    <location>
        <begin position="67"/>
        <end position="80"/>
    </location>
</feature>
<dbReference type="EMBL" id="CH476737">
    <property type="protein sequence ID" value="EIE83910.1"/>
    <property type="molecule type" value="Genomic_DNA"/>
</dbReference>